<keyword evidence="1" id="KW-0732">Signal</keyword>
<evidence type="ECO:0000256" key="3">
    <source>
        <dbReference type="ARBA" id="ARBA00023319"/>
    </source>
</evidence>
<organism evidence="7 8">
    <name type="scientific">Cloeon dipterum</name>
    <dbReference type="NCBI Taxonomy" id="197152"/>
    <lineage>
        <taxon>Eukaryota</taxon>
        <taxon>Metazoa</taxon>
        <taxon>Ecdysozoa</taxon>
        <taxon>Arthropoda</taxon>
        <taxon>Hexapoda</taxon>
        <taxon>Insecta</taxon>
        <taxon>Pterygota</taxon>
        <taxon>Palaeoptera</taxon>
        <taxon>Ephemeroptera</taxon>
        <taxon>Pisciforma</taxon>
        <taxon>Baetidae</taxon>
        <taxon>Cloeon</taxon>
    </lineage>
</organism>
<dbReference type="PANTHER" id="PTHR45080">
    <property type="entry name" value="CONTACTIN 5"/>
    <property type="match status" value="1"/>
</dbReference>
<dbReference type="PROSITE" id="PS50835">
    <property type="entry name" value="IG_LIKE"/>
    <property type="match status" value="1"/>
</dbReference>
<dbReference type="InterPro" id="IPR007110">
    <property type="entry name" value="Ig-like_dom"/>
</dbReference>
<protein>
    <recommendedName>
        <fullName evidence="6">Ig-like domain-containing protein</fullName>
    </recommendedName>
</protein>
<dbReference type="InterPro" id="IPR050958">
    <property type="entry name" value="Cell_Adh-Cytoskel_Orgn"/>
</dbReference>
<evidence type="ECO:0000313" key="8">
    <source>
        <dbReference type="Proteomes" id="UP000494165"/>
    </source>
</evidence>
<feature type="compositionally biased region" description="Polar residues" evidence="5">
    <location>
        <begin position="211"/>
        <end position="227"/>
    </location>
</feature>
<sequence>MAAHFAPARAIVGKPFVSAPSRDLIPNSLRQHVQRVTTSGRLPGSQPGRRPEEARAQHPGYACHQGSSQTLLQNSGAARGAAHQLQRMLAMVDAEALARLIADEPVVAGEKHHSRKELELKDLLVKESFAGQIESRQDDPRYVALRVTASQNCFRLGADNEGTMLPKSTVSSTSSANYSEHILGGCGRDVGLFGCAAVHFSHGGALRTRSGDSCGSTCNASQRQAGSQPGRRPEEARAAQHPGYARHQGSSQIEELCLKDKLLEDQRKIIVEIQIKLDEKQKELEELRQSLDTQDSAVDWLEADKQQLQQRLLEADEKLEKSVKVVQTLVLHNLELAARAAGADQIGSTTRRSTCGANWTKPGASFPAANRSSLLQLLDQSRSLDASALAVSAALEDSLLDHIHKFLDAPQHSVFIHKLLDKNARGAALQPRETKAIFNVRATANGKPPLDDVRVIEPRPSRTKQPPTTGNGRAESRPSQASDSQPLVIECDLVAEQDSAFARLTILQVCPEDEGEYTCVVRSKLGKVTTSACLIVDGMEELSRDHHRPVTHRARSALDQDTAGANAVNKRHRLKAAPPKLYAIPHNKVVEEGAKVRLQCVIAGHPTPWVTWDTDGLILTPSRRLTIKEKDDLRIVKISEVSVEDAGLYRVTLENDVGHVEASARLDVIGPSWIATSN</sequence>
<dbReference type="InterPro" id="IPR036179">
    <property type="entry name" value="Ig-like_dom_sf"/>
</dbReference>
<evidence type="ECO:0000256" key="1">
    <source>
        <dbReference type="ARBA" id="ARBA00022729"/>
    </source>
</evidence>
<keyword evidence="3" id="KW-0393">Immunoglobulin domain</keyword>
<dbReference type="GO" id="GO:0005886">
    <property type="term" value="C:plasma membrane"/>
    <property type="evidence" value="ECO:0007669"/>
    <property type="project" value="TreeGrafter"/>
</dbReference>
<accession>A0A8S1E510</accession>
<dbReference type="InterPro" id="IPR013098">
    <property type="entry name" value="Ig_I-set"/>
</dbReference>
<dbReference type="InterPro" id="IPR003599">
    <property type="entry name" value="Ig_sub"/>
</dbReference>
<gene>
    <name evidence="7" type="ORF">CLODIP_2_CD11722</name>
</gene>
<keyword evidence="2" id="KW-1015">Disulfide bond</keyword>
<keyword evidence="4" id="KW-0175">Coiled coil</keyword>
<comment type="caution">
    <text evidence="7">The sequence shown here is derived from an EMBL/GenBank/DDBJ whole genome shotgun (WGS) entry which is preliminary data.</text>
</comment>
<feature type="region of interest" description="Disordered" evidence="5">
    <location>
        <begin position="29"/>
        <end position="67"/>
    </location>
</feature>
<feature type="compositionally biased region" description="Polar residues" evidence="5">
    <location>
        <begin position="29"/>
        <end position="40"/>
    </location>
</feature>
<evidence type="ECO:0000256" key="4">
    <source>
        <dbReference type="SAM" id="Coils"/>
    </source>
</evidence>
<dbReference type="PANTHER" id="PTHR45080:SF8">
    <property type="entry name" value="IG-LIKE DOMAIN-CONTAINING PROTEIN"/>
    <property type="match status" value="1"/>
</dbReference>
<feature type="coiled-coil region" evidence="4">
    <location>
        <begin position="263"/>
        <end position="325"/>
    </location>
</feature>
<feature type="compositionally biased region" description="Basic and acidic residues" evidence="5">
    <location>
        <begin position="449"/>
        <end position="460"/>
    </location>
</feature>
<reference evidence="7 8" key="1">
    <citation type="submission" date="2020-04" db="EMBL/GenBank/DDBJ databases">
        <authorList>
            <person name="Alioto T."/>
            <person name="Alioto T."/>
            <person name="Gomez Garrido J."/>
        </authorList>
    </citation>
    <scope>NUCLEOTIDE SEQUENCE [LARGE SCALE GENOMIC DNA]</scope>
</reference>
<evidence type="ECO:0000256" key="2">
    <source>
        <dbReference type="ARBA" id="ARBA00023157"/>
    </source>
</evidence>
<dbReference type="Proteomes" id="UP000494165">
    <property type="component" value="Unassembled WGS sequence"/>
</dbReference>
<feature type="region of interest" description="Disordered" evidence="5">
    <location>
        <begin position="448"/>
        <end position="485"/>
    </location>
</feature>
<dbReference type="Pfam" id="PF07679">
    <property type="entry name" value="I-set"/>
    <property type="match status" value="2"/>
</dbReference>
<proteinExistence type="predicted"/>
<evidence type="ECO:0000256" key="5">
    <source>
        <dbReference type="SAM" id="MobiDB-lite"/>
    </source>
</evidence>
<keyword evidence="8" id="KW-1185">Reference proteome</keyword>
<dbReference type="EMBL" id="CADEPI010000677">
    <property type="protein sequence ID" value="CAB3388028.1"/>
    <property type="molecule type" value="Genomic_DNA"/>
</dbReference>
<dbReference type="SMART" id="SM00408">
    <property type="entry name" value="IGc2"/>
    <property type="match status" value="2"/>
</dbReference>
<feature type="compositionally biased region" description="Polar residues" evidence="5">
    <location>
        <begin position="463"/>
        <end position="485"/>
    </location>
</feature>
<dbReference type="SMART" id="SM00409">
    <property type="entry name" value="IG"/>
    <property type="match status" value="2"/>
</dbReference>
<feature type="domain" description="Ig-like" evidence="6">
    <location>
        <begin position="579"/>
        <end position="667"/>
    </location>
</feature>
<dbReference type="FunFam" id="2.60.40.10:FF:001452">
    <property type="entry name" value="Uncharacterized protein, isoform F"/>
    <property type="match status" value="1"/>
</dbReference>
<dbReference type="OrthoDB" id="2152335at2759"/>
<dbReference type="Gene3D" id="2.60.40.10">
    <property type="entry name" value="Immunoglobulins"/>
    <property type="match status" value="2"/>
</dbReference>
<name>A0A8S1E510_9INSE</name>
<feature type="region of interest" description="Disordered" evidence="5">
    <location>
        <begin position="209"/>
        <end position="248"/>
    </location>
</feature>
<dbReference type="InterPro" id="IPR003598">
    <property type="entry name" value="Ig_sub2"/>
</dbReference>
<dbReference type="InterPro" id="IPR013783">
    <property type="entry name" value="Ig-like_fold"/>
</dbReference>
<evidence type="ECO:0000313" key="7">
    <source>
        <dbReference type="EMBL" id="CAB3388028.1"/>
    </source>
</evidence>
<dbReference type="AlphaFoldDB" id="A0A8S1E510"/>
<dbReference type="SUPFAM" id="SSF48726">
    <property type="entry name" value="Immunoglobulin"/>
    <property type="match status" value="2"/>
</dbReference>
<dbReference type="GO" id="GO:0007156">
    <property type="term" value="P:homophilic cell adhesion via plasma membrane adhesion molecules"/>
    <property type="evidence" value="ECO:0007669"/>
    <property type="project" value="TreeGrafter"/>
</dbReference>
<evidence type="ECO:0000259" key="6">
    <source>
        <dbReference type="PROSITE" id="PS50835"/>
    </source>
</evidence>